<reference evidence="1 2" key="1">
    <citation type="journal article" date="2013" name="Mar. Genomics">
        <title>Expression of sulfatases in Rhodopirellula baltica and the diversity of sulfatases in the genus Rhodopirellula.</title>
        <authorList>
            <person name="Wegner C.E."/>
            <person name="Richter-Heitmann T."/>
            <person name="Klindworth A."/>
            <person name="Klockow C."/>
            <person name="Richter M."/>
            <person name="Achstetter T."/>
            <person name="Glockner F.O."/>
            <person name="Harder J."/>
        </authorList>
    </citation>
    <scope>NUCLEOTIDE SEQUENCE [LARGE SCALE GENOMIC DNA]</scope>
    <source>
        <strain evidence="1 2">SM1</strain>
    </source>
</reference>
<organism evidence="1 2">
    <name type="scientific">Rhodopirellula maiorica SM1</name>
    <dbReference type="NCBI Taxonomy" id="1265738"/>
    <lineage>
        <taxon>Bacteria</taxon>
        <taxon>Pseudomonadati</taxon>
        <taxon>Planctomycetota</taxon>
        <taxon>Planctomycetia</taxon>
        <taxon>Pirellulales</taxon>
        <taxon>Pirellulaceae</taxon>
        <taxon>Novipirellula</taxon>
    </lineage>
</organism>
<dbReference type="PATRIC" id="fig|1265738.3.peg.1694"/>
<keyword evidence="2" id="KW-1185">Reference proteome</keyword>
<proteinExistence type="predicted"/>
<comment type="caution">
    <text evidence="1">The sequence shown here is derived from an EMBL/GenBank/DDBJ whole genome shotgun (WGS) entry which is preliminary data.</text>
</comment>
<evidence type="ECO:0000313" key="1">
    <source>
        <dbReference type="EMBL" id="EMI21364.1"/>
    </source>
</evidence>
<dbReference type="Proteomes" id="UP000011991">
    <property type="component" value="Unassembled WGS sequence"/>
</dbReference>
<dbReference type="AlphaFoldDB" id="M5S5A3"/>
<accession>M5S5A3</accession>
<dbReference type="EMBL" id="ANOG01000253">
    <property type="protein sequence ID" value="EMI21364.1"/>
    <property type="molecule type" value="Genomic_DNA"/>
</dbReference>
<protein>
    <submittedName>
        <fullName evidence="1">Uncharacterized protein</fullName>
    </submittedName>
</protein>
<name>M5S5A3_9BACT</name>
<sequence>MVGEKQQSHGWLSRSLDINDLRRLDTVAAAIVTNRSVFVI</sequence>
<gene>
    <name evidence="1" type="ORF">RMSM_01702</name>
</gene>
<evidence type="ECO:0000313" key="2">
    <source>
        <dbReference type="Proteomes" id="UP000011991"/>
    </source>
</evidence>